<proteinExistence type="predicted"/>
<sequence length="151" mass="16098">MLAQWPGATWLQSSSTAYLFVNAAHILGIGLVLGAILPLDLRLIAGRGGEPLRVLAPWLSRVGAVGVLLAILTGAWLYTVRPVDYLHNAAFLYKLALLALALLNVAWQHTGTGMQAVYAGRSVPTAVRVRAAISLCAWLSALVAGRWIGFL</sequence>
<feature type="transmembrane region" description="Helical" evidence="1">
    <location>
        <begin position="17"/>
        <end position="37"/>
    </location>
</feature>
<keyword evidence="1" id="KW-1133">Transmembrane helix</keyword>
<accession>A0A556AZP2</accession>
<dbReference type="OrthoDB" id="8537176at2"/>
<keyword evidence="1" id="KW-0472">Membrane</keyword>
<feature type="transmembrane region" description="Helical" evidence="1">
    <location>
        <begin position="58"/>
        <end position="78"/>
    </location>
</feature>
<feature type="transmembrane region" description="Helical" evidence="1">
    <location>
        <begin position="90"/>
        <end position="107"/>
    </location>
</feature>
<name>A0A556AZP2_9BURK</name>
<keyword evidence="1" id="KW-0812">Transmembrane</keyword>
<feature type="transmembrane region" description="Helical" evidence="1">
    <location>
        <begin position="127"/>
        <end position="148"/>
    </location>
</feature>
<dbReference type="AlphaFoldDB" id="A0A556AZP2"/>
<organism evidence="2 3">
    <name type="scientific">Verticiella sediminum</name>
    <dbReference type="NCBI Taxonomy" id="1247510"/>
    <lineage>
        <taxon>Bacteria</taxon>
        <taxon>Pseudomonadati</taxon>
        <taxon>Pseudomonadota</taxon>
        <taxon>Betaproteobacteria</taxon>
        <taxon>Burkholderiales</taxon>
        <taxon>Alcaligenaceae</taxon>
        <taxon>Verticiella</taxon>
    </lineage>
</organism>
<evidence type="ECO:0000256" key="1">
    <source>
        <dbReference type="SAM" id="Phobius"/>
    </source>
</evidence>
<reference evidence="2 3" key="1">
    <citation type="submission" date="2019-07" db="EMBL/GenBank/DDBJ databases">
        <title>Qingshengfaniella alkalisoli gen. nov., sp. nov., isolated from saline soil.</title>
        <authorList>
            <person name="Xu L."/>
            <person name="Huang X.-X."/>
            <person name="Sun J.-Q."/>
        </authorList>
    </citation>
    <scope>NUCLEOTIDE SEQUENCE [LARGE SCALE GENOMIC DNA]</scope>
    <source>
        <strain evidence="2 3">DSM 27279</strain>
    </source>
</reference>
<dbReference type="EMBL" id="VLTJ01000005">
    <property type="protein sequence ID" value="TSH98401.1"/>
    <property type="molecule type" value="Genomic_DNA"/>
</dbReference>
<comment type="caution">
    <text evidence="2">The sequence shown here is derived from an EMBL/GenBank/DDBJ whole genome shotgun (WGS) entry which is preliminary data.</text>
</comment>
<dbReference type="Proteomes" id="UP000318405">
    <property type="component" value="Unassembled WGS sequence"/>
</dbReference>
<evidence type="ECO:0000313" key="3">
    <source>
        <dbReference type="Proteomes" id="UP000318405"/>
    </source>
</evidence>
<evidence type="ECO:0000313" key="2">
    <source>
        <dbReference type="EMBL" id="TSH98401.1"/>
    </source>
</evidence>
<gene>
    <name evidence="2" type="ORF">FOZ76_02890</name>
</gene>
<keyword evidence="3" id="KW-1185">Reference proteome</keyword>
<protein>
    <submittedName>
        <fullName evidence="2">DUF2214 domain-containing protein</fullName>
    </submittedName>
</protein>